<dbReference type="SUPFAM" id="SSF90209">
    <property type="entry name" value="Ran binding protein zinc finger-like"/>
    <property type="match status" value="1"/>
</dbReference>
<name>A0A2G8SCC7_9APHY</name>
<dbReference type="GO" id="GO:0008237">
    <property type="term" value="F:metallopeptidase activity"/>
    <property type="evidence" value="ECO:0007669"/>
    <property type="project" value="TreeGrafter"/>
</dbReference>
<feature type="region of interest" description="Disordered" evidence="5">
    <location>
        <begin position="108"/>
        <end position="127"/>
    </location>
</feature>
<feature type="domain" description="WLM" evidence="7">
    <location>
        <begin position="1"/>
        <end position="132"/>
    </location>
</feature>
<proteinExistence type="predicted"/>
<dbReference type="InterPro" id="IPR053000">
    <property type="entry name" value="WSS1-like_metalloprotease"/>
</dbReference>
<evidence type="ECO:0000256" key="3">
    <source>
        <dbReference type="ARBA" id="ARBA00022833"/>
    </source>
</evidence>
<dbReference type="InterPro" id="IPR013536">
    <property type="entry name" value="WLM_dom"/>
</dbReference>
<keyword evidence="9" id="KW-1185">Reference proteome</keyword>
<evidence type="ECO:0000313" key="9">
    <source>
        <dbReference type="Proteomes" id="UP000230002"/>
    </source>
</evidence>
<dbReference type="PANTHER" id="PTHR46622:SF1">
    <property type="entry name" value="DNA-DEPENDENT METALLOPROTEASE WSS1"/>
    <property type="match status" value="1"/>
</dbReference>
<comment type="caution">
    <text evidence="8">The sequence shown here is derived from an EMBL/GenBank/DDBJ whole genome shotgun (WGS) entry which is preliminary data.</text>
</comment>
<evidence type="ECO:0000256" key="5">
    <source>
        <dbReference type="SAM" id="MobiDB-lite"/>
    </source>
</evidence>
<accession>A0A2G8SCC7</accession>
<sequence length="389" mass="41434">MVRLRAPHAPDTFLPEENVLGTMLHELTHNVHGPHDAAFYKFLSGLEDEYDALRRSGYAGEGFHAPGQRLGTNVSHNLPLHLARAKAAEAADKRRQVSVVMRGGVRLGGVPRRNANKSPRELAAEAAERRARDELACASGAVAQREAEKAAKESIRNDVIDLTSDSESEPEILIIDEDLPSPPSEPPSASESTSSESTSSSSSTLLPSPPDRTSSSSSISSLSSTMSTSSRTPRPLVRRVPRGAGDAQPKIPKPRSHSRVAGQSGSVTPVTPTPPPTRAGSLVIPRHVRERTPLSTVHPIPALAPPPSAAIPHEKEWECPRCTLINDALALQCAACLGVRPNLSSKTPTPKQPVGEHKADGWQCGVCGEAGMPHDIWSCRFCGSVKATS</sequence>
<dbReference type="SMART" id="SM00547">
    <property type="entry name" value="ZnF_RBZ"/>
    <property type="match status" value="1"/>
</dbReference>
<dbReference type="GO" id="GO:0006281">
    <property type="term" value="P:DNA repair"/>
    <property type="evidence" value="ECO:0007669"/>
    <property type="project" value="TreeGrafter"/>
</dbReference>
<keyword evidence="3" id="KW-0862">Zinc</keyword>
<keyword evidence="1" id="KW-0479">Metal-binding</keyword>
<dbReference type="GO" id="GO:0005634">
    <property type="term" value="C:nucleus"/>
    <property type="evidence" value="ECO:0007669"/>
    <property type="project" value="TreeGrafter"/>
</dbReference>
<dbReference type="InterPro" id="IPR001876">
    <property type="entry name" value="Znf_RanBP2"/>
</dbReference>
<evidence type="ECO:0008006" key="10">
    <source>
        <dbReference type="Google" id="ProtNLM"/>
    </source>
</evidence>
<evidence type="ECO:0000259" key="7">
    <source>
        <dbReference type="PROSITE" id="PS51397"/>
    </source>
</evidence>
<dbReference type="PROSITE" id="PS50199">
    <property type="entry name" value="ZF_RANBP2_2"/>
    <property type="match status" value="1"/>
</dbReference>
<evidence type="ECO:0000313" key="8">
    <source>
        <dbReference type="EMBL" id="PIL31401.1"/>
    </source>
</evidence>
<reference evidence="8 9" key="1">
    <citation type="journal article" date="2015" name="Sci. Rep.">
        <title>Chromosome-level genome map provides insights into diverse defense mechanisms in the medicinal fungus Ganoderma sinense.</title>
        <authorList>
            <person name="Zhu Y."/>
            <person name="Xu J."/>
            <person name="Sun C."/>
            <person name="Zhou S."/>
            <person name="Xu H."/>
            <person name="Nelson D.R."/>
            <person name="Qian J."/>
            <person name="Song J."/>
            <person name="Luo H."/>
            <person name="Xiang L."/>
            <person name="Li Y."/>
            <person name="Xu Z."/>
            <person name="Ji A."/>
            <person name="Wang L."/>
            <person name="Lu S."/>
            <person name="Hayward A."/>
            <person name="Sun W."/>
            <person name="Li X."/>
            <person name="Schwartz D.C."/>
            <person name="Wang Y."/>
            <person name="Chen S."/>
        </authorList>
    </citation>
    <scope>NUCLEOTIDE SEQUENCE [LARGE SCALE GENOMIC DNA]</scope>
    <source>
        <strain evidence="8 9">ZZ0214-1</strain>
    </source>
</reference>
<feature type="compositionally biased region" description="Basic and acidic residues" evidence="5">
    <location>
        <begin position="118"/>
        <end position="127"/>
    </location>
</feature>
<feature type="domain" description="RanBP2-type" evidence="6">
    <location>
        <begin position="313"/>
        <end position="342"/>
    </location>
</feature>
<organism evidence="8 9">
    <name type="scientific">Ganoderma sinense ZZ0214-1</name>
    <dbReference type="NCBI Taxonomy" id="1077348"/>
    <lineage>
        <taxon>Eukaryota</taxon>
        <taxon>Fungi</taxon>
        <taxon>Dikarya</taxon>
        <taxon>Basidiomycota</taxon>
        <taxon>Agaricomycotina</taxon>
        <taxon>Agaricomycetes</taxon>
        <taxon>Polyporales</taxon>
        <taxon>Polyporaceae</taxon>
        <taxon>Ganoderma</taxon>
    </lineage>
</organism>
<dbReference type="InterPro" id="IPR036443">
    <property type="entry name" value="Znf_RanBP2_sf"/>
</dbReference>
<dbReference type="OrthoDB" id="261960at2759"/>
<dbReference type="PANTHER" id="PTHR46622">
    <property type="entry name" value="DNA-DEPENDENT METALLOPROTEASE WSS1"/>
    <property type="match status" value="1"/>
</dbReference>
<dbReference type="Pfam" id="PF08325">
    <property type="entry name" value="WLM"/>
    <property type="match status" value="1"/>
</dbReference>
<evidence type="ECO:0000259" key="6">
    <source>
        <dbReference type="PROSITE" id="PS50199"/>
    </source>
</evidence>
<gene>
    <name evidence="8" type="ORF">GSI_06102</name>
</gene>
<dbReference type="GO" id="GO:0008270">
    <property type="term" value="F:zinc ion binding"/>
    <property type="evidence" value="ECO:0007669"/>
    <property type="project" value="UniProtKB-KW"/>
</dbReference>
<feature type="region of interest" description="Disordered" evidence="5">
    <location>
        <begin position="176"/>
        <end position="283"/>
    </location>
</feature>
<dbReference type="AlphaFoldDB" id="A0A2G8SCC7"/>
<dbReference type="PROSITE" id="PS01358">
    <property type="entry name" value="ZF_RANBP2_1"/>
    <property type="match status" value="1"/>
</dbReference>
<dbReference type="STRING" id="1077348.A0A2G8SCC7"/>
<dbReference type="EMBL" id="AYKW01000012">
    <property type="protein sequence ID" value="PIL31401.1"/>
    <property type="molecule type" value="Genomic_DNA"/>
</dbReference>
<feature type="compositionally biased region" description="Low complexity" evidence="5">
    <location>
        <begin position="187"/>
        <end position="235"/>
    </location>
</feature>
<evidence type="ECO:0000256" key="2">
    <source>
        <dbReference type="ARBA" id="ARBA00022771"/>
    </source>
</evidence>
<evidence type="ECO:0000256" key="1">
    <source>
        <dbReference type="ARBA" id="ARBA00022723"/>
    </source>
</evidence>
<protein>
    <recommendedName>
        <fullName evidence="10">WLM domain-containing protein</fullName>
    </recommendedName>
</protein>
<keyword evidence="2 4" id="KW-0863">Zinc-finger</keyword>
<dbReference type="Proteomes" id="UP000230002">
    <property type="component" value="Unassembled WGS sequence"/>
</dbReference>
<dbReference type="PROSITE" id="PS51397">
    <property type="entry name" value="WLM"/>
    <property type="match status" value="1"/>
</dbReference>
<evidence type="ECO:0000256" key="4">
    <source>
        <dbReference type="PROSITE-ProRule" id="PRU00322"/>
    </source>
</evidence>
<dbReference type="Gene3D" id="2.30.30.380">
    <property type="entry name" value="Zn-finger domain of Sec23/24"/>
    <property type="match status" value="1"/>
</dbReference>